<evidence type="ECO:0000313" key="2">
    <source>
        <dbReference type="Proteomes" id="UP000077856"/>
    </source>
</evidence>
<gene>
    <name evidence="1" type="ORF">A361_27630</name>
</gene>
<evidence type="ECO:0000313" key="1">
    <source>
        <dbReference type="EMBL" id="AND42950.1"/>
    </source>
</evidence>
<name>A0A160MHV4_9BACI</name>
<dbReference type="InterPro" id="IPR036388">
    <property type="entry name" value="WH-like_DNA-bd_sf"/>
</dbReference>
<accession>A0A160MHV4</accession>
<geneLocation type="plasmid" evidence="2">
    <name>pbo1</name>
</geneLocation>
<proteinExistence type="predicted"/>
<protein>
    <recommendedName>
        <fullName evidence="3">DNA-binding protein</fullName>
    </recommendedName>
</protein>
<sequence>MKTELLLRIHEKPIQLLNRTQLKNLKESIMNKMNDAEINTVFVLDMSYIGDTNGSGIDEVIAKPLKWLISEFIDKKVEKYIYLVNLSPEEVHDHAYNIDSTLNIEQLCIMAKEEDSFSILGYLGGSKGSLKQILEFVYTRKEVTARDVVDAFDKQINTASTQLSKLYEKRLIAREEIQMPEGGRQFVYKSLF</sequence>
<dbReference type="RefSeq" id="WP_019380947.1">
    <property type="nucleotide sequence ID" value="NZ_CP015507.1"/>
</dbReference>
<dbReference type="Gene3D" id="1.10.10.10">
    <property type="entry name" value="Winged helix-like DNA-binding domain superfamily/Winged helix DNA-binding domain"/>
    <property type="match status" value="1"/>
</dbReference>
<keyword evidence="1" id="KW-0614">Plasmid</keyword>
<dbReference type="AlphaFoldDB" id="A0A160MHV4"/>
<evidence type="ECO:0008006" key="3">
    <source>
        <dbReference type="Google" id="ProtNLM"/>
    </source>
</evidence>
<reference evidence="1 2" key="1">
    <citation type="submission" date="2016-04" db="EMBL/GenBank/DDBJ databases">
        <title>Complete genome sequence of Bacillus oceanisediminis strain 2691.</title>
        <authorList>
            <person name="Jeong H."/>
            <person name="Kim H.J."/>
            <person name="Lee D.-W."/>
        </authorList>
    </citation>
    <scope>NUCLEOTIDE SEQUENCE [LARGE SCALE GENOMIC DNA]</scope>
    <source>
        <strain evidence="1 2">2691</strain>
        <plasmid evidence="2">pbo1</plasmid>
    </source>
</reference>
<dbReference type="Proteomes" id="UP000077856">
    <property type="component" value="Plasmid pBO1"/>
</dbReference>
<organism evidence="1 2">
    <name type="scientific">Cytobacillus oceanisediminis 2691</name>
    <dbReference type="NCBI Taxonomy" id="1196031"/>
    <lineage>
        <taxon>Bacteria</taxon>
        <taxon>Bacillati</taxon>
        <taxon>Bacillota</taxon>
        <taxon>Bacilli</taxon>
        <taxon>Bacillales</taxon>
        <taxon>Bacillaceae</taxon>
        <taxon>Cytobacillus</taxon>
    </lineage>
</organism>
<dbReference type="InterPro" id="IPR036390">
    <property type="entry name" value="WH_DNA-bd_sf"/>
</dbReference>
<dbReference type="EMBL" id="CP015507">
    <property type="protein sequence ID" value="AND42950.1"/>
    <property type="molecule type" value="Genomic_DNA"/>
</dbReference>
<dbReference type="SUPFAM" id="SSF46785">
    <property type="entry name" value="Winged helix' DNA-binding domain"/>
    <property type="match status" value="1"/>
</dbReference>
<dbReference type="KEGG" id="bon:A361_27630"/>